<dbReference type="GO" id="GO:0017057">
    <property type="term" value="F:6-phosphogluconolactonase activity"/>
    <property type="evidence" value="ECO:0007669"/>
    <property type="project" value="TreeGrafter"/>
</dbReference>
<protein>
    <submittedName>
        <fullName evidence="3">Lactonase family protein</fullName>
    </submittedName>
</protein>
<evidence type="ECO:0000256" key="1">
    <source>
        <dbReference type="ARBA" id="ARBA00005564"/>
    </source>
</evidence>
<dbReference type="InterPro" id="IPR050282">
    <property type="entry name" value="Cycloisomerase_2"/>
</dbReference>
<dbReference type="EMBL" id="RPDH01000002">
    <property type="protein sequence ID" value="RPE09576.1"/>
    <property type="molecule type" value="Genomic_DNA"/>
</dbReference>
<name>A0A3N4PN29_9BACT</name>
<comment type="similarity">
    <text evidence="1">Belongs to the cycloisomerase 2 family.</text>
</comment>
<dbReference type="GO" id="GO:0006006">
    <property type="term" value="P:glucose metabolic process"/>
    <property type="evidence" value="ECO:0007669"/>
    <property type="project" value="UniProtKB-KW"/>
</dbReference>
<dbReference type="InterPro" id="IPR011048">
    <property type="entry name" value="Haem_d1_sf"/>
</dbReference>
<keyword evidence="2" id="KW-0313">Glucose metabolism</keyword>
<dbReference type="InterPro" id="IPR019405">
    <property type="entry name" value="Lactonase_7-beta_prop"/>
</dbReference>
<dbReference type="SUPFAM" id="SSF51004">
    <property type="entry name" value="C-terminal (heme d1) domain of cytochrome cd1-nitrite reductase"/>
    <property type="match status" value="1"/>
</dbReference>
<keyword evidence="2" id="KW-0119">Carbohydrate metabolism</keyword>
<proteinExistence type="inferred from homology"/>
<evidence type="ECO:0000313" key="4">
    <source>
        <dbReference type="Proteomes" id="UP000278351"/>
    </source>
</evidence>
<gene>
    <name evidence="3" type="ORF">EGT74_21570</name>
</gene>
<dbReference type="Gene3D" id="2.130.10.10">
    <property type="entry name" value="YVTN repeat-like/Quinoprotein amine dehydrogenase"/>
    <property type="match status" value="1"/>
</dbReference>
<sequence>MDFYPVENYRPRQHPENFVLLFPDPHSTIMKLLSIFFLIPFFANLHRPMQQPASQFLFVGTYTSGESEGIYVYKFDPATGLFTHVSTAKGLSNPSFLTIAPDKKHVYAVSEFGKDRTGSVYAFSFDAASGQLQLLDQQDGVGSGPCHINMDKAGKFAITGNYAGGSVSVMPIQADGTVGATAQTIIHTGSSIVASRQQAPHVHSINFSPDGKQVFVPDLGIDKIMVYDFLASHPIAPLRPAAVPSVSIEPGGGPRHFTFHPNGRHAYVVHEISGKVTAFRYGNGALEPVQTISGAPADYKGTVFSSADIHVSPDGKHLYMSNRGELNNISIFTIDAATGKLALTGHQPSGGKHPRNFLIHPSGKYLLAANQNGHNIVVFSRDAATGLLTPTGQEIKVPSPVCLKMLITE</sequence>
<comment type="caution">
    <text evidence="3">The sequence shown here is derived from an EMBL/GenBank/DDBJ whole genome shotgun (WGS) entry which is preliminary data.</text>
</comment>
<keyword evidence="4" id="KW-1185">Reference proteome</keyword>
<dbReference type="PANTHER" id="PTHR30344">
    <property type="entry name" value="6-PHOSPHOGLUCONOLACTONASE-RELATED"/>
    <property type="match status" value="1"/>
</dbReference>
<evidence type="ECO:0000256" key="2">
    <source>
        <dbReference type="ARBA" id="ARBA00022526"/>
    </source>
</evidence>
<dbReference type="InterPro" id="IPR015943">
    <property type="entry name" value="WD40/YVTN_repeat-like_dom_sf"/>
</dbReference>
<dbReference type="FunFam" id="2.130.10.10:FF:000306">
    <property type="entry name" value="3-carboxymuconate cyclase"/>
    <property type="match status" value="1"/>
</dbReference>
<dbReference type="GO" id="GO:0005829">
    <property type="term" value="C:cytosol"/>
    <property type="evidence" value="ECO:0007669"/>
    <property type="project" value="TreeGrafter"/>
</dbReference>
<dbReference type="Pfam" id="PF10282">
    <property type="entry name" value="Lactonase"/>
    <property type="match status" value="1"/>
</dbReference>
<dbReference type="PANTHER" id="PTHR30344:SF1">
    <property type="entry name" value="6-PHOSPHOGLUCONOLACTONASE"/>
    <property type="match status" value="1"/>
</dbReference>
<reference evidence="3 4" key="1">
    <citation type="submission" date="2018-11" db="EMBL/GenBank/DDBJ databases">
        <title>Chitinophaga lutea sp.nov., isolate from arsenic contaminated soil.</title>
        <authorList>
            <person name="Zong Y."/>
        </authorList>
    </citation>
    <scope>NUCLEOTIDE SEQUENCE [LARGE SCALE GENOMIC DNA]</scope>
    <source>
        <strain evidence="3 4">ZY74</strain>
    </source>
</reference>
<evidence type="ECO:0000313" key="3">
    <source>
        <dbReference type="EMBL" id="RPE09576.1"/>
    </source>
</evidence>
<organism evidence="3 4">
    <name type="scientific">Chitinophaga lutea</name>
    <dbReference type="NCBI Taxonomy" id="2488634"/>
    <lineage>
        <taxon>Bacteria</taxon>
        <taxon>Pseudomonadati</taxon>
        <taxon>Bacteroidota</taxon>
        <taxon>Chitinophagia</taxon>
        <taxon>Chitinophagales</taxon>
        <taxon>Chitinophagaceae</taxon>
        <taxon>Chitinophaga</taxon>
    </lineage>
</organism>
<dbReference type="Proteomes" id="UP000278351">
    <property type="component" value="Unassembled WGS sequence"/>
</dbReference>
<accession>A0A3N4PN29</accession>
<dbReference type="AlphaFoldDB" id="A0A3N4PN29"/>